<keyword evidence="5 6" id="KW-0472">Membrane</keyword>
<dbReference type="InterPro" id="IPR000620">
    <property type="entry name" value="EamA_dom"/>
</dbReference>
<evidence type="ECO:0000256" key="6">
    <source>
        <dbReference type="SAM" id="Phobius"/>
    </source>
</evidence>
<feature type="transmembrane region" description="Helical" evidence="6">
    <location>
        <begin position="130"/>
        <end position="148"/>
    </location>
</feature>
<dbReference type="EMBL" id="JAAOCD010000003">
    <property type="protein sequence ID" value="NHK98532.1"/>
    <property type="molecule type" value="Genomic_DNA"/>
</dbReference>
<keyword evidence="2" id="KW-1003">Cell membrane</keyword>
<dbReference type="InterPro" id="IPR051258">
    <property type="entry name" value="Diverse_Substrate_Transporter"/>
</dbReference>
<name>A0ABX0HXI9_9BURK</name>
<sequence length="300" mass="31662">MLHMLARGKTAWPFSRQEAALIAITALWGTTFLIVHVAMRHSGPFFFVGLRFVTAGLLALVVFRHALAGLTRQELWAGITIGGSIFLGYGLQTMGLQSISSSKSAFITALYVPLVPLLQWLVLREAPKPMAMLGIVLAFAGLVLLAGPEAGSGAIGPGELATILSAFAIAAEILLIGRFARRVDVRRITAVQLLAAGLMSWAAMPVLGEAVPAFSWVWLAAAVGLGAASVAIQLTINWAQRSVAPVRATIIYAGEPVWGGIVGRLAGDRLPAEAFVGAALVLAGTLVSELKPRRRRPLSD</sequence>
<feature type="transmembrane region" description="Helical" evidence="6">
    <location>
        <begin position="154"/>
        <end position="176"/>
    </location>
</feature>
<feature type="transmembrane region" description="Helical" evidence="6">
    <location>
        <begin position="104"/>
        <end position="123"/>
    </location>
</feature>
<feature type="transmembrane region" description="Helical" evidence="6">
    <location>
        <begin position="213"/>
        <end position="236"/>
    </location>
</feature>
<gene>
    <name evidence="8" type="ORF">G7087_09115</name>
</gene>
<comment type="subcellular location">
    <subcellularLocation>
        <location evidence="1">Cell membrane</location>
        <topology evidence="1">Multi-pass membrane protein</topology>
    </subcellularLocation>
</comment>
<dbReference type="PANTHER" id="PTHR42920">
    <property type="entry name" value="OS03G0707200 PROTEIN-RELATED"/>
    <property type="match status" value="1"/>
</dbReference>
<proteinExistence type="predicted"/>
<protein>
    <submittedName>
        <fullName evidence="8">DMT family transporter</fullName>
    </submittedName>
</protein>
<dbReference type="Pfam" id="PF00892">
    <property type="entry name" value="EamA"/>
    <property type="match status" value="2"/>
</dbReference>
<feature type="domain" description="EamA" evidence="7">
    <location>
        <begin position="21"/>
        <end position="145"/>
    </location>
</feature>
<evidence type="ECO:0000256" key="3">
    <source>
        <dbReference type="ARBA" id="ARBA00022692"/>
    </source>
</evidence>
<feature type="transmembrane region" description="Helical" evidence="6">
    <location>
        <begin position="45"/>
        <end position="63"/>
    </location>
</feature>
<dbReference type="SUPFAM" id="SSF103481">
    <property type="entry name" value="Multidrug resistance efflux transporter EmrE"/>
    <property type="match status" value="2"/>
</dbReference>
<accession>A0ABX0HXI9</accession>
<keyword evidence="4 6" id="KW-1133">Transmembrane helix</keyword>
<evidence type="ECO:0000256" key="1">
    <source>
        <dbReference type="ARBA" id="ARBA00004651"/>
    </source>
</evidence>
<feature type="domain" description="EamA" evidence="7">
    <location>
        <begin position="157"/>
        <end position="287"/>
    </location>
</feature>
<evidence type="ECO:0000256" key="5">
    <source>
        <dbReference type="ARBA" id="ARBA00023136"/>
    </source>
</evidence>
<feature type="transmembrane region" description="Helical" evidence="6">
    <location>
        <begin position="75"/>
        <end position="92"/>
    </location>
</feature>
<keyword evidence="3 6" id="KW-0812">Transmembrane</keyword>
<dbReference type="Proteomes" id="UP000802098">
    <property type="component" value="Unassembled WGS sequence"/>
</dbReference>
<dbReference type="RefSeq" id="WP_029718380.1">
    <property type="nucleotide sequence ID" value="NZ_JAAOCD010000003.1"/>
</dbReference>
<dbReference type="PANTHER" id="PTHR42920:SF5">
    <property type="entry name" value="EAMA DOMAIN-CONTAINING PROTEIN"/>
    <property type="match status" value="1"/>
</dbReference>
<feature type="transmembrane region" description="Helical" evidence="6">
    <location>
        <begin position="188"/>
        <end position="207"/>
    </location>
</feature>
<dbReference type="InterPro" id="IPR037185">
    <property type="entry name" value="EmrE-like"/>
</dbReference>
<evidence type="ECO:0000256" key="4">
    <source>
        <dbReference type="ARBA" id="ARBA00022989"/>
    </source>
</evidence>
<evidence type="ECO:0000313" key="9">
    <source>
        <dbReference type="Proteomes" id="UP000802098"/>
    </source>
</evidence>
<reference evidence="8 9" key="1">
    <citation type="submission" date="2020-03" db="EMBL/GenBank/DDBJ databases">
        <title>Rubrivivax benzoatilyticus JA2 (sequenced after 10 years sub-culturing).</title>
        <authorList>
            <person name="Gupta D."/>
            <person name="Chintalapati S."/>
            <person name="Chintalapati V.R."/>
        </authorList>
    </citation>
    <scope>NUCLEOTIDE SEQUENCE [LARGE SCALE GENOMIC DNA]</scope>
    <source>
        <strain evidence="8 9">JA2-Mal</strain>
    </source>
</reference>
<evidence type="ECO:0000256" key="2">
    <source>
        <dbReference type="ARBA" id="ARBA00022475"/>
    </source>
</evidence>
<organism evidence="8 9">
    <name type="scientific">Rubrivivax benzoatilyticus</name>
    <dbReference type="NCBI Taxonomy" id="316997"/>
    <lineage>
        <taxon>Bacteria</taxon>
        <taxon>Pseudomonadati</taxon>
        <taxon>Pseudomonadota</taxon>
        <taxon>Betaproteobacteria</taxon>
        <taxon>Burkholderiales</taxon>
        <taxon>Sphaerotilaceae</taxon>
        <taxon>Rubrivivax</taxon>
    </lineage>
</organism>
<feature type="transmembrane region" description="Helical" evidence="6">
    <location>
        <begin position="20"/>
        <end position="39"/>
    </location>
</feature>
<keyword evidence="9" id="KW-1185">Reference proteome</keyword>
<evidence type="ECO:0000259" key="7">
    <source>
        <dbReference type="Pfam" id="PF00892"/>
    </source>
</evidence>
<evidence type="ECO:0000313" key="8">
    <source>
        <dbReference type="EMBL" id="NHK98532.1"/>
    </source>
</evidence>
<comment type="caution">
    <text evidence="8">The sequence shown here is derived from an EMBL/GenBank/DDBJ whole genome shotgun (WGS) entry which is preliminary data.</text>
</comment>